<gene>
    <name evidence="1" type="ORF">QYE76_023748</name>
</gene>
<proteinExistence type="predicted"/>
<comment type="caution">
    <text evidence="1">The sequence shown here is derived from an EMBL/GenBank/DDBJ whole genome shotgun (WGS) entry which is preliminary data.</text>
</comment>
<dbReference type="EMBL" id="JAUUTY010000006">
    <property type="protein sequence ID" value="KAK1618231.1"/>
    <property type="molecule type" value="Genomic_DNA"/>
</dbReference>
<dbReference type="AlphaFoldDB" id="A0AAD8VUE3"/>
<keyword evidence="2" id="KW-1185">Reference proteome</keyword>
<protein>
    <submittedName>
        <fullName evidence="1">Uncharacterized protein</fullName>
    </submittedName>
</protein>
<sequence length="72" mass="7245">MRVGQALQAFLVLLGGVLGAAALGVACLGRGLALPWPVRAAMAACTVLQLQCMHGYDVLVAAAASSYSCSPL</sequence>
<dbReference type="PROSITE" id="PS51257">
    <property type="entry name" value="PROKAR_LIPOPROTEIN"/>
    <property type="match status" value="1"/>
</dbReference>
<accession>A0AAD8VUE3</accession>
<reference evidence="1" key="1">
    <citation type="submission" date="2023-07" db="EMBL/GenBank/DDBJ databases">
        <title>A chromosome-level genome assembly of Lolium multiflorum.</title>
        <authorList>
            <person name="Chen Y."/>
            <person name="Copetti D."/>
            <person name="Kolliker R."/>
            <person name="Studer B."/>
        </authorList>
    </citation>
    <scope>NUCLEOTIDE SEQUENCE</scope>
    <source>
        <strain evidence="1">02402/16</strain>
        <tissue evidence="1">Leaf</tissue>
    </source>
</reference>
<organism evidence="1 2">
    <name type="scientific">Lolium multiflorum</name>
    <name type="common">Italian ryegrass</name>
    <name type="synonym">Lolium perenne subsp. multiflorum</name>
    <dbReference type="NCBI Taxonomy" id="4521"/>
    <lineage>
        <taxon>Eukaryota</taxon>
        <taxon>Viridiplantae</taxon>
        <taxon>Streptophyta</taxon>
        <taxon>Embryophyta</taxon>
        <taxon>Tracheophyta</taxon>
        <taxon>Spermatophyta</taxon>
        <taxon>Magnoliopsida</taxon>
        <taxon>Liliopsida</taxon>
        <taxon>Poales</taxon>
        <taxon>Poaceae</taxon>
        <taxon>BOP clade</taxon>
        <taxon>Pooideae</taxon>
        <taxon>Poodae</taxon>
        <taxon>Poeae</taxon>
        <taxon>Poeae Chloroplast Group 2 (Poeae type)</taxon>
        <taxon>Loliodinae</taxon>
        <taxon>Loliinae</taxon>
        <taxon>Lolium</taxon>
    </lineage>
</organism>
<evidence type="ECO:0000313" key="1">
    <source>
        <dbReference type="EMBL" id="KAK1618231.1"/>
    </source>
</evidence>
<dbReference type="Proteomes" id="UP001231189">
    <property type="component" value="Unassembled WGS sequence"/>
</dbReference>
<evidence type="ECO:0000313" key="2">
    <source>
        <dbReference type="Proteomes" id="UP001231189"/>
    </source>
</evidence>
<name>A0AAD8VUE3_LOLMU</name>